<dbReference type="EMBL" id="CM000584">
    <property type="protein sequence ID" value="EWG46184.1"/>
    <property type="molecule type" value="Genomic_DNA"/>
</dbReference>
<dbReference type="AlphaFoldDB" id="W7MEW2"/>
<dbReference type="KEGG" id="fvr:FVEG_15935"/>
<evidence type="ECO:0000256" key="1">
    <source>
        <dbReference type="SAM" id="MobiDB-lite"/>
    </source>
</evidence>
<keyword evidence="3" id="KW-1185">Reference proteome</keyword>
<dbReference type="EMBL" id="DS022249">
    <property type="protein sequence ID" value="EWG46184.1"/>
    <property type="molecule type" value="Genomic_DNA"/>
</dbReference>
<dbReference type="VEuPathDB" id="FungiDB:FVEG_15935"/>
<dbReference type="RefSeq" id="XP_018752375.1">
    <property type="nucleotide sequence ID" value="XM_018905167.1"/>
</dbReference>
<name>W7MEW2_GIBM7</name>
<dbReference type="Proteomes" id="UP000009096">
    <property type="component" value="Chromosome 7"/>
</dbReference>
<sequence>MVGMTSPIKDGDATASTKHQPTDTKNEILNITDVRTDAHVAATSTGNRDQVNGNQTHTQTHSNSHNTVINFSLIGLYIDSAGLLCTLGLSVPQQSLGVPVPVPRWQGFLSYKRLVIMSVCLASIWQLSRLLGVPLMS</sequence>
<proteinExistence type="predicted"/>
<evidence type="ECO:0000313" key="3">
    <source>
        <dbReference type="Proteomes" id="UP000009096"/>
    </source>
</evidence>
<evidence type="ECO:0000313" key="2">
    <source>
        <dbReference type="EMBL" id="EWG46184.1"/>
    </source>
</evidence>
<dbReference type="GeneID" id="30072811"/>
<accession>W7MEW2</accession>
<feature type="region of interest" description="Disordered" evidence="1">
    <location>
        <begin position="1"/>
        <end position="26"/>
    </location>
</feature>
<protein>
    <submittedName>
        <fullName evidence="2">Uncharacterized protein</fullName>
    </submittedName>
</protein>
<gene>
    <name evidence="2" type="ORF">FVEG_15935</name>
</gene>
<reference evidence="2 3" key="1">
    <citation type="journal article" date="2010" name="Nature">
        <title>Comparative genomics reveals mobile pathogenicity chromosomes in Fusarium.</title>
        <authorList>
            <person name="Ma L.J."/>
            <person name="van der Does H.C."/>
            <person name="Borkovich K.A."/>
            <person name="Coleman J.J."/>
            <person name="Daboussi M.J."/>
            <person name="Di Pietro A."/>
            <person name="Dufresne M."/>
            <person name="Freitag M."/>
            <person name="Grabherr M."/>
            <person name="Henrissat B."/>
            <person name="Houterman P.M."/>
            <person name="Kang S."/>
            <person name="Shim W.B."/>
            <person name="Woloshuk C."/>
            <person name="Xie X."/>
            <person name="Xu J.R."/>
            <person name="Antoniw J."/>
            <person name="Baker S.E."/>
            <person name="Bluhm B.H."/>
            <person name="Breakspear A."/>
            <person name="Brown D.W."/>
            <person name="Butchko R.A."/>
            <person name="Chapman S."/>
            <person name="Coulson R."/>
            <person name="Coutinho P.M."/>
            <person name="Danchin E.G."/>
            <person name="Diener A."/>
            <person name="Gale L.R."/>
            <person name="Gardiner D.M."/>
            <person name="Goff S."/>
            <person name="Hammond-Kosack K.E."/>
            <person name="Hilburn K."/>
            <person name="Hua-Van A."/>
            <person name="Jonkers W."/>
            <person name="Kazan K."/>
            <person name="Kodira C.D."/>
            <person name="Koehrsen M."/>
            <person name="Kumar L."/>
            <person name="Lee Y.H."/>
            <person name="Li L."/>
            <person name="Manners J.M."/>
            <person name="Miranda-Saavedra D."/>
            <person name="Mukherjee M."/>
            <person name="Park G."/>
            <person name="Park J."/>
            <person name="Park S.Y."/>
            <person name="Proctor R.H."/>
            <person name="Regev A."/>
            <person name="Ruiz-Roldan M.C."/>
            <person name="Sain D."/>
            <person name="Sakthikumar S."/>
            <person name="Sykes S."/>
            <person name="Schwartz D.C."/>
            <person name="Turgeon B.G."/>
            <person name="Wapinski I."/>
            <person name="Yoder O."/>
            <person name="Young S."/>
            <person name="Zeng Q."/>
            <person name="Zhou S."/>
            <person name="Galagan J."/>
            <person name="Cuomo C.A."/>
            <person name="Kistler H.C."/>
            <person name="Rep M."/>
        </authorList>
    </citation>
    <scope>NUCLEOTIDE SEQUENCE [LARGE SCALE GENOMIC DNA]</scope>
    <source>
        <strain evidence="3">M3125 / FGSC 7600</strain>
    </source>
</reference>
<organism evidence="2 3">
    <name type="scientific">Gibberella moniliformis (strain M3125 / FGSC 7600)</name>
    <name type="common">Maize ear and stalk rot fungus</name>
    <name type="synonym">Fusarium verticillioides</name>
    <dbReference type="NCBI Taxonomy" id="334819"/>
    <lineage>
        <taxon>Eukaryota</taxon>
        <taxon>Fungi</taxon>
        <taxon>Dikarya</taxon>
        <taxon>Ascomycota</taxon>
        <taxon>Pezizomycotina</taxon>
        <taxon>Sordariomycetes</taxon>
        <taxon>Hypocreomycetidae</taxon>
        <taxon>Hypocreales</taxon>
        <taxon>Nectriaceae</taxon>
        <taxon>Fusarium</taxon>
        <taxon>Fusarium fujikuroi species complex</taxon>
    </lineage>
</organism>